<evidence type="ECO:0000313" key="2">
    <source>
        <dbReference type="Proteomes" id="UP000219522"/>
    </source>
</evidence>
<dbReference type="RefSeq" id="WP_062642790.1">
    <property type="nucleotide sequence ID" value="NZ_FCOG02000160.1"/>
</dbReference>
<keyword evidence="2" id="KW-1185">Reference proteome</keyword>
<organism evidence="1 2">
    <name type="scientific">Caballeronia arationis</name>
    <dbReference type="NCBI Taxonomy" id="1777142"/>
    <lineage>
        <taxon>Bacteria</taxon>
        <taxon>Pseudomonadati</taxon>
        <taxon>Pseudomonadota</taxon>
        <taxon>Betaproteobacteria</taxon>
        <taxon>Burkholderiales</taxon>
        <taxon>Burkholderiaceae</taxon>
        <taxon>Caballeronia</taxon>
    </lineage>
</organism>
<accession>A0A7Z7IEX7</accession>
<dbReference type="EMBL" id="OCSU01000003">
    <property type="protein sequence ID" value="SOE87977.1"/>
    <property type="molecule type" value="Genomic_DNA"/>
</dbReference>
<dbReference type="AlphaFoldDB" id="A0A7Z7IEX7"/>
<comment type="caution">
    <text evidence="1">The sequence shown here is derived from an EMBL/GenBank/DDBJ whole genome shotgun (WGS) entry which is preliminary data.</text>
</comment>
<name>A0A7Z7IEX7_9BURK</name>
<evidence type="ECO:0000313" key="1">
    <source>
        <dbReference type="EMBL" id="SOE87977.1"/>
    </source>
</evidence>
<proteinExistence type="predicted"/>
<protein>
    <submittedName>
        <fullName evidence="1">Uncharacterized protein</fullName>
    </submittedName>
</protein>
<gene>
    <name evidence="1" type="ORF">SAMN05446927_6566</name>
</gene>
<sequence>MNERHLFRIRIARADAPDLFFINVMSPSRALTTVAEDAQLFSSETSAMTMAHGIVTAQGGDGSFFFRLRPMLFTFGAQRECERADVTVEFARKFSNGKVGAWNTNRRGGLIVKNPRLAMAA</sequence>
<reference evidence="1 2" key="1">
    <citation type="submission" date="2017-09" db="EMBL/GenBank/DDBJ databases">
        <authorList>
            <person name="Varghese N."/>
            <person name="Submissions S."/>
        </authorList>
    </citation>
    <scope>NUCLEOTIDE SEQUENCE [LARGE SCALE GENOMIC DNA]</scope>
    <source>
        <strain evidence="1 2">OK806</strain>
    </source>
</reference>
<dbReference type="Proteomes" id="UP000219522">
    <property type="component" value="Unassembled WGS sequence"/>
</dbReference>